<dbReference type="Pfam" id="PF00296">
    <property type="entry name" value="Bac_luciferase"/>
    <property type="match status" value="1"/>
</dbReference>
<evidence type="ECO:0000259" key="2">
    <source>
        <dbReference type="Pfam" id="PF00296"/>
    </source>
</evidence>
<keyword evidence="3" id="KW-0560">Oxidoreductase</keyword>
<gene>
    <name evidence="3" type="ORF">NARC_10295</name>
</gene>
<dbReference type="SUPFAM" id="SSF51679">
    <property type="entry name" value="Bacterial luciferase-like"/>
    <property type="match status" value="1"/>
</dbReference>
<dbReference type="Gene3D" id="3.20.20.30">
    <property type="entry name" value="Luciferase-like domain"/>
    <property type="match status" value="1"/>
</dbReference>
<dbReference type="Proteomes" id="UP000315289">
    <property type="component" value="Unassembled WGS sequence"/>
</dbReference>
<evidence type="ECO:0000313" key="3">
    <source>
        <dbReference type="EMBL" id="TVP41889.1"/>
    </source>
</evidence>
<dbReference type="GO" id="GO:0004497">
    <property type="term" value="F:monooxygenase activity"/>
    <property type="evidence" value="ECO:0007669"/>
    <property type="project" value="UniProtKB-KW"/>
</dbReference>
<dbReference type="PANTHER" id="PTHR30137">
    <property type="entry name" value="LUCIFERASE-LIKE MONOOXYGENASE"/>
    <property type="match status" value="1"/>
</dbReference>
<accession>A0A557SZ56</accession>
<protein>
    <submittedName>
        <fullName evidence="3">Luciferase-like monooxygenase family protein</fullName>
    </submittedName>
</protein>
<sequence length="334" mass="37101">MQHPSKKIDLPVSVLDLVMVNDDGSPRQSMRNSLDLAQHVELWGYKRYWLAEHHNMKGIASAATSVLIGFIAGGTSSIRVGSGGIMLPNHSPLIIAEQFGTLESLYPGRIELGLGRAPGTDRLTAMALRRGSLDESEEDFPNSVEELMNYFAPQTPGREVRATPGEGLIIPIWLLGSSMFSAQLAAAWGLPYAFASHFAPAYLESAVSIYRERFQPSKTLKEPYVMAAVNVFAADTDDEANRLFTSVQLMALGMIRRNHGLLQPPVNNMDDIWDQLEKYAVGERLKYSFVGGPSKIKKGLESFLNRTRVDEIMTVSHIYDHTERLRSYEILSSI</sequence>
<dbReference type="AlphaFoldDB" id="A0A557SZ56"/>
<dbReference type="PANTHER" id="PTHR30137:SF6">
    <property type="entry name" value="LUCIFERASE-LIKE MONOOXYGENASE"/>
    <property type="match status" value="1"/>
</dbReference>
<proteinExistence type="predicted"/>
<dbReference type="InterPro" id="IPR036661">
    <property type="entry name" value="Luciferase-like_sf"/>
</dbReference>
<reference evidence="3 4" key="1">
    <citation type="journal article" date="2019" name="Front. Microbiol.">
        <title>Ammonia Oxidation by the Arctic Terrestrial Thaumarchaeote Candidatus Nitrosocosmicus arcticus Is Stimulated by Increasing Temperatures.</title>
        <authorList>
            <person name="Alves R.J.E."/>
            <person name="Kerou M."/>
            <person name="Zappe A."/>
            <person name="Bittner R."/>
            <person name="Abby S.S."/>
            <person name="Schmidt H.A."/>
            <person name="Pfeifer K."/>
            <person name="Schleper C."/>
        </authorList>
    </citation>
    <scope>NUCLEOTIDE SEQUENCE [LARGE SCALE GENOMIC DNA]</scope>
    <source>
        <strain evidence="3 4">Kfb</strain>
    </source>
</reference>
<evidence type="ECO:0000313" key="4">
    <source>
        <dbReference type="Proteomes" id="UP000315289"/>
    </source>
</evidence>
<dbReference type="CDD" id="cd00347">
    <property type="entry name" value="Flavin_utilizing_monoxygenases"/>
    <property type="match status" value="1"/>
</dbReference>
<dbReference type="GO" id="GO:0005829">
    <property type="term" value="C:cytosol"/>
    <property type="evidence" value="ECO:0007669"/>
    <property type="project" value="TreeGrafter"/>
</dbReference>
<dbReference type="EMBL" id="VOAH01000001">
    <property type="protein sequence ID" value="TVP41889.1"/>
    <property type="molecule type" value="Genomic_DNA"/>
</dbReference>
<keyword evidence="3" id="KW-0503">Monooxygenase</keyword>
<dbReference type="OrthoDB" id="167712at2157"/>
<dbReference type="NCBIfam" id="TIGR03558">
    <property type="entry name" value="oxido_grp_1"/>
    <property type="match status" value="1"/>
</dbReference>
<dbReference type="GO" id="GO:0016705">
    <property type="term" value="F:oxidoreductase activity, acting on paired donors, with incorporation or reduction of molecular oxygen"/>
    <property type="evidence" value="ECO:0007669"/>
    <property type="project" value="InterPro"/>
</dbReference>
<dbReference type="FunFam" id="3.20.20.30:FF:000002">
    <property type="entry name" value="LLM class flavin-dependent oxidoreductase"/>
    <property type="match status" value="1"/>
</dbReference>
<comment type="similarity">
    <text evidence="1">To bacterial alkanal monooxygenase alpha and beta chains.</text>
</comment>
<name>A0A557SZ56_9ARCH</name>
<dbReference type="InterPro" id="IPR019949">
    <property type="entry name" value="CmoO-like"/>
</dbReference>
<keyword evidence="4" id="KW-1185">Reference proteome</keyword>
<comment type="caution">
    <text evidence="3">The sequence shown here is derived from an EMBL/GenBank/DDBJ whole genome shotgun (WGS) entry which is preliminary data.</text>
</comment>
<dbReference type="InterPro" id="IPR011251">
    <property type="entry name" value="Luciferase-like_dom"/>
</dbReference>
<feature type="domain" description="Luciferase-like" evidence="2">
    <location>
        <begin position="23"/>
        <end position="262"/>
    </location>
</feature>
<organism evidence="3 4">
    <name type="scientific">Candidatus Nitrosocosmicus arcticus</name>
    <dbReference type="NCBI Taxonomy" id="2035267"/>
    <lineage>
        <taxon>Archaea</taxon>
        <taxon>Nitrososphaerota</taxon>
        <taxon>Nitrososphaeria</taxon>
        <taxon>Nitrososphaerales</taxon>
        <taxon>Nitrososphaeraceae</taxon>
        <taxon>Candidatus Nitrosocosmicus</taxon>
    </lineage>
</organism>
<dbReference type="InterPro" id="IPR050766">
    <property type="entry name" value="Bact_Lucif_Oxidored"/>
</dbReference>
<dbReference type="RefSeq" id="WP_144728418.1">
    <property type="nucleotide sequence ID" value="NZ_ML675578.1"/>
</dbReference>
<evidence type="ECO:0000256" key="1">
    <source>
        <dbReference type="ARBA" id="ARBA00007789"/>
    </source>
</evidence>